<evidence type="ECO:0000313" key="1">
    <source>
        <dbReference type="EMBL" id="KUM67072.1"/>
    </source>
</evidence>
<proteinExistence type="predicted"/>
<evidence type="ECO:0000313" key="2">
    <source>
        <dbReference type="Proteomes" id="UP000054024"/>
    </source>
</evidence>
<dbReference type="Proteomes" id="UP000054024">
    <property type="component" value="Unassembled WGS sequence"/>
</dbReference>
<protein>
    <submittedName>
        <fullName evidence="1">Uncharacterized protein</fullName>
    </submittedName>
</protein>
<gene>
    <name evidence="1" type="ORF">AQI70_36745</name>
</gene>
<comment type="caution">
    <text evidence="1">The sequence shown here is derived from an EMBL/GenBank/DDBJ whole genome shotgun (WGS) entry which is preliminary data.</text>
</comment>
<dbReference type="EMBL" id="LMWJ01000044">
    <property type="protein sequence ID" value="KUM67072.1"/>
    <property type="molecule type" value="Genomic_DNA"/>
</dbReference>
<keyword evidence="2" id="KW-1185">Reference proteome</keyword>
<accession>A0A117NTE3</accession>
<name>A0A117NTE3_9ACTN</name>
<organism evidence="1 2">
    <name type="scientific">Streptomyces curacoi</name>
    <dbReference type="NCBI Taxonomy" id="146536"/>
    <lineage>
        <taxon>Bacteria</taxon>
        <taxon>Bacillati</taxon>
        <taxon>Actinomycetota</taxon>
        <taxon>Actinomycetes</taxon>
        <taxon>Kitasatosporales</taxon>
        <taxon>Streptomycetaceae</taxon>
        <taxon>Streptomyces</taxon>
    </lineage>
</organism>
<reference evidence="1 2" key="1">
    <citation type="submission" date="2015-10" db="EMBL/GenBank/DDBJ databases">
        <title>Draft genome sequence of Streptomyces curacoi DSM 40107, type strain for the species Streptomyces curacoi.</title>
        <authorList>
            <person name="Ruckert C."/>
            <person name="Winkler A."/>
            <person name="Kalinowski J."/>
            <person name="Kampfer P."/>
            <person name="Glaeser S."/>
        </authorList>
    </citation>
    <scope>NUCLEOTIDE SEQUENCE [LARGE SCALE GENOMIC DNA]</scope>
    <source>
        <strain evidence="1 2">DSM 40107</strain>
    </source>
</reference>
<dbReference type="AlphaFoldDB" id="A0A117NTE3"/>
<sequence length="145" mass="15658">MPSVCRGSVRVPSVWQMSLARSPSVFCSRESGSRGNRAAAARRWCAILCRQFQDGLPGDLQSLKGLLRGGELLGEPGDLLGQSFDGLVYEALPGPDLVQELSHRRLLLAGGASRQVGVAVRVRRRSVTSLMDQWIIATELAGRVS</sequence>